<reference evidence="1" key="1">
    <citation type="submission" date="2023-11" db="EMBL/GenBank/DDBJ databases">
        <authorList>
            <person name="Poullet M."/>
        </authorList>
    </citation>
    <scope>NUCLEOTIDE SEQUENCE</scope>
    <source>
        <strain evidence="1">E1834</strain>
    </source>
</reference>
<sequence length="221" mass="25928">MGENLYQSSRSKQYLKFFHRPPILYLYSIYSLFVSISFKLYLIPLTVRNRKWLKSVAEILTHGDLWNNNLLWNNNNPNRLAAFIDWQLATIGNPMTDISRLMLATVEPDLRKNIEKEGTILELYLNELNKKLVEQGMEKVKYGIEELQHVYNLAIISQAIGRVMEIPFFERGTPENDPEFKEKMECIKTRAKCSINDALKILEMEAPEWLNKDEEKNGRNN</sequence>
<evidence type="ECO:0000313" key="2">
    <source>
        <dbReference type="Proteomes" id="UP001497535"/>
    </source>
</evidence>
<dbReference type="Proteomes" id="UP001497535">
    <property type="component" value="Unassembled WGS sequence"/>
</dbReference>
<comment type="caution">
    <text evidence="1">The sequence shown here is derived from an EMBL/GenBank/DDBJ whole genome shotgun (WGS) entry which is preliminary data.</text>
</comment>
<name>A0ACB1AAY6_MELEN</name>
<organism evidence="1 2">
    <name type="scientific">Meloidogyne enterolobii</name>
    <name type="common">Root-knot nematode worm</name>
    <name type="synonym">Meloidogyne mayaguensis</name>
    <dbReference type="NCBI Taxonomy" id="390850"/>
    <lineage>
        <taxon>Eukaryota</taxon>
        <taxon>Metazoa</taxon>
        <taxon>Ecdysozoa</taxon>
        <taxon>Nematoda</taxon>
        <taxon>Chromadorea</taxon>
        <taxon>Rhabditida</taxon>
        <taxon>Tylenchina</taxon>
        <taxon>Tylenchomorpha</taxon>
        <taxon>Tylenchoidea</taxon>
        <taxon>Meloidogynidae</taxon>
        <taxon>Meloidogyninae</taxon>
        <taxon>Meloidogyne</taxon>
    </lineage>
</organism>
<accession>A0ACB1AAY6</accession>
<evidence type="ECO:0000313" key="1">
    <source>
        <dbReference type="EMBL" id="CAK5087929.1"/>
    </source>
</evidence>
<protein>
    <submittedName>
        <fullName evidence="1">Uncharacterized protein</fullName>
    </submittedName>
</protein>
<dbReference type="EMBL" id="CAVMJV010000068">
    <property type="protein sequence ID" value="CAK5087929.1"/>
    <property type="molecule type" value="Genomic_DNA"/>
</dbReference>
<gene>
    <name evidence="1" type="ORF">MENTE1834_LOCUS35552</name>
</gene>
<proteinExistence type="predicted"/>
<keyword evidence="2" id="KW-1185">Reference proteome</keyword>